<dbReference type="Proteomes" id="UP000661649">
    <property type="component" value="Unassembled WGS sequence"/>
</dbReference>
<dbReference type="PANTHER" id="PTHR11705:SF143">
    <property type="entry name" value="SLL0236 PROTEIN"/>
    <property type="match status" value="1"/>
</dbReference>
<evidence type="ECO:0000256" key="6">
    <source>
        <dbReference type="ARBA" id="ARBA00023049"/>
    </source>
</evidence>
<comment type="similarity">
    <text evidence="2 7">Belongs to the peptidase M14 family.</text>
</comment>
<evidence type="ECO:0000313" key="10">
    <source>
        <dbReference type="Proteomes" id="UP000661649"/>
    </source>
</evidence>
<gene>
    <name evidence="9" type="ORF">H8712_04400</name>
</gene>
<protein>
    <recommendedName>
        <fullName evidence="8">Peptidase M14 domain-containing protein</fullName>
    </recommendedName>
</protein>
<accession>A0ABR7P8X7</accession>
<evidence type="ECO:0000256" key="3">
    <source>
        <dbReference type="ARBA" id="ARBA00022670"/>
    </source>
</evidence>
<comment type="caution">
    <text evidence="9">The sequence shown here is derived from an EMBL/GenBank/DDBJ whole genome shotgun (WGS) entry which is preliminary data.</text>
</comment>
<evidence type="ECO:0000256" key="4">
    <source>
        <dbReference type="ARBA" id="ARBA00022801"/>
    </source>
</evidence>
<dbReference type="InterPro" id="IPR000834">
    <property type="entry name" value="Peptidase_M14"/>
</dbReference>
<dbReference type="Gene3D" id="3.40.630.10">
    <property type="entry name" value="Zn peptidases"/>
    <property type="match status" value="1"/>
</dbReference>
<feature type="domain" description="Peptidase M14" evidence="8">
    <location>
        <begin position="18"/>
        <end position="323"/>
    </location>
</feature>
<dbReference type="EMBL" id="JACRTP010000001">
    <property type="protein sequence ID" value="MBC8627865.1"/>
    <property type="molecule type" value="Genomic_DNA"/>
</dbReference>
<feature type="active site" description="Proton donor/acceptor" evidence="7">
    <location>
        <position position="291"/>
    </location>
</feature>
<keyword evidence="3" id="KW-0645">Protease</keyword>
<dbReference type="Pfam" id="PF00246">
    <property type="entry name" value="Peptidase_M14"/>
    <property type="match status" value="1"/>
</dbReference>
<organism evidence="9 10">
    <name type="scientific">Blautia stercoris</name>
    <dbReference type="NCBI Taxonomy" id="871664"/>
    <lineage>
        <taxon>Bacteria</taxon>
        <taxon>Bacillati</taxon>
        <taxon>Bacillota</taxon>
        <taxon>Clostridia</taxon>
        <taxon>Lachnospirales</taxon>
        <taxon>Lachnospiraceae</taxon>
        <taxon>Blautia</taxon>
    </lineage>
</organism>
<evidence type="ECO:0000313" key="9">
    <source>
        <dbReference type="EMBL" id="MBC8627865.1"/>
    </source>
</evidence>
<evidence type="ECO:0000259" key="8">
    <source>
        <dbReference type="PROSITE" id="PS52035"/>
    </source>
</evidence>
<dbReference type="PRINTS" id="PR00765">
    <property type="entry name" value="CRBOXYPTASEA"/>
</dbReference>
<evidence type="ECO:0000256" key="7">
    <source>
        <dbReference type="PROSITE-ProRule" id="PRU01379"/>
    </source>
</evidence>
<evidence type="ECO:0000256" key="5">
    <source>
        <dbReference type="ARBA" id="ARBA00022833"/>
    </source>
</evidence>
<comment type="cofactor">
    <cofactor evidence="1">
        <name>Zn(2+)</name>
        <dbReference type="ChEBI" id="CHEBI:29105"/>
    </cofactor>
</comment>
<name>A0ABR7P8X7_9FIRM</name>
<reference evidence="9 10" key="1">
    <citation type="submission" date="2020-08" db="EMBL/GenBank/DDBJ databases">
        <title>Genome public.</title>
        <authorList>
            <person name="Liu C."/>
            <person name="Sun Q."/>
        </authorList>
    </citation>
    <scope>NUCLEOTIDE SEQUENCE [LARGE SCALE GENOMIC DNA]</scope>
    <source>
        <strain evidence="9 10">3_YM_SP_D4_24.mj</strain>
    </source>
</reference>
<keyword evidence="6" id="KW-0482">Metalloprotease</keyword>
<dbReference type="RefSeq" id="WP_117455048.1">
    <property type="nucleotide sequence ID" value="NZ_JACRTP010000001.1"/>
</dbReference>
<dbReference type="PANTHER" id="PTHR11705">
    <property type="entry name" value="PROTEASE FAMILY M14 CARBOXYPEPTIDASE A,B"/>
    <property type="match status" value="1"/>
</dbReference>
<sequence>MDINARNVRENRQILQFSGYSYQDLKNDLHIYSRIFEKIVQITTLARTIDGREIFQARIGKPDARHKILIFAGIHGREYMTCQLLMDLTASFARAILEKQTYRGYSYQTFFDTCSLFLLPMVNPDGVTISQMGPDALNKEENRRRVWEIARREGARMPWKQYFKYWKSNAEGIDVNRNFDALWESYYDGVQKPASEHYKGPSAGCTLEADTLIQLTLKEKFDRTISYHSSGAVIYWSFGQRGELAKKTQSFAKRISDITGYTPDDNYEELDPAGYKDWALLKQNIPSLTIEIGRAESPLPPSAYKKIRKENQFVFEESILDILVSIHSR</sequence>
<keyword evidence="10" id="KW-1185">Reference proteome</keyword>
<dbReference type="SMART" id="SM00631">
    <property type="entry name" value="Zn_pept"/>
    <property type="match status" value="1"/>
</dbReference>
<keyword evidence="4" id="KW-0378">Hydrolase</keyword>
<dbReference type="SUPFAM" id="SSF53187">
    <property type="entry name" value="Zn-dependent exopeptidases"/>
    <property type="match status" value="1"/>
</dbReference>
<evidence type="ECO:0000256" key="1">
    <source>
        <dbReference type="ARBA" id="ARBA00001947"/>
    </source>
</evidence>
<evidence type="ECO:0000256" key="2">
    <source>
        <dbReference type="ARBA" id="ARBA00005988"/>
    </source>
</evidence>
<dbReference type="PROSITE" id="PS52035">
    <property type="entry name" value="PEPTIDASE_M14"/>
    <property type="match status" value="1"/>
</dbReference>
<proteinExistence type="inferred from homology"/>
<keyword evidence="5" id="KW-0862">Zinc</keyword>